<dbReference type="EMBL" id="JAXCLA010000001">
    <property type="protein sequence ID" value="MDY0743610.1"/>
    <property type="molecule type" value="Genomic_DNA"/>
</dbReference>
<comment type="subcellular location">
    <subcellularLocation>
        <location evidence="1">Membrane</location>
    </subcellularLocation>
</comment>
<name>A0ABU5DCX9_9BURK</name>
<organism evidence="6 7">
    <name type="scientific">Roseateles agri</name>
    <dbReference type="NCBI Taxonomy" id="3098619"/>
    <lineage>
        <taxon>Bacteria</taxon>
        <taxon>Pseudomonadati</taxon>
        <taxon>Pseudomonadota</taxon>
        <taxon>Betaproteobacteria</taxon>
        <taxon>Burkholderiales</taxon>
        <taxon>Sphaerotilaceae</taxon>
        <taxon>Roseateles</taxon>
    </lineage>
</organism>
<dbReference type="PANTHER" id="PTHR35371:SF1">
    <property type="entry name" value="BLR7753 PROTEIN"/>
    <property type="match status" value="1"/>
</dbReference>
<feature type="transmembrane region" description="Helical" evidence="5">
    <location>
        <begin position="63"/>
        <end position="92"/>
    </location>
</feature>
<dbReference type="SUPFAM" id="SSF161084">
    <property type="entry name" value="MAPEG domain-like"/>
    <property type="match status" value="1"/>
</dbReference>
<sequence>MKAELSYLTWVTCLTGVMWMPYVIDRLKARGMLDASGYPTDPKPQAAWAQRLMRAHLNGVENLVVFATLVLVAQFAGVGGPQVVAACEIYFWARLVHAIGCVFAIPWVPTLAFTVGFGAQVVIATALLRVA</sequence>
<keyword evidence="4 5" id="KW-0472">Membrane</keyword>
<evidence type="ECO:0000256" key="1">
    <source>
        <dbReference type="ARBA" id="ARBA00004370"/>
    </source>
</evidence>
<keyword evidence="3 5" id="KW-1133">Transmembrane helix</keyword>
<proteinExistence type="predicted"/>
<evidence type="ECO:0000313" key="7">
    <source>
        <dbReference type="Proteomes" id="UP001285263"/>
    </source>
</evidence>
<dbReference type="InterPro" id="IPR023352">
    <property type="entry name" value="MAPEG-like_dom_sf"/>
</dbReference>
<dbReference type="PANTHER" id="PTHR35371">
    <property type="entry name" value="INNER MEMBRANE PROTEIN"/>
    <property type="match status" value="1"/>
</dbReference>
<dbReference type="Gene3D" id="1.20.120.550">
    <property type="entry name" value="Membrane associated eicosanoid/glutathione metabolism-like domain"/>
    <property type="match status" value="1"/>
</dbReference>
<keyword evidence="2 5" id="KW-0812">Transmembrane</keyword>
<evidence type="ECO:0000256" key="5">
    <source>
        <dbReference type="SAM" id="Phobius"/>
    </source>
</evidence>
<evidence type="ECO:0000256" key="4">
    <source>
        <dbReference type="ARBA" id="ARBA00023136"/>
    </source>
</evidence>
<evidence type="ECO:0000256" key="2">
    <source>
        <dbReference type="ARBA" id="ARBA00022692"/>
    </source>
</evidence>
<accession>A0ABU5DCX9</accession>
<evidence type="ECO:0000313" key="6">
    <source>
        <dbReference type="EMBL" id="MDY0743610.1"/>
    </source>
</evidence>
<evidence type="ECO:0000256" key="3">
    <source>
        <dbReference type="ARBA" id="ARBA00022989"/>
    </source>
</evidence>
<protein>
    <submittedName>
        <fullName evidence="6">MAPEG family protein</fullName>
    </submittedName>
</protein>
<keyword evidence="7" id="KW-1185">Reference proteome</keyword>
<gene>
    <name evidence="6" type="ORF">SNE35_03795</name>
</gene>
<dbReference type="RefSeq" id="WP_320421510.1">
    <property type="nucleotide sequence ID" value="NZ_JAXCLA010000001.1"/>
</dbReference>
<dbReference type="InterPro" id="IPR001129">
    <property type="entry name" value="Membr-assoc_MAPEG"/>
</dbReference>
<comment type="caution">
    <text evidence="6">The sequence shown here is derived from an EMBL/GenBank/DDBJ whole genome shotgun (WGS) entry which is preliminary data.</text>
</comment>
<feature type="transmembrane region" description="Helical" evidence="5">
    <location>
        <begin position="6"/>
        <end position="24"/>
    </location>
</feature>
<dbReference type="Pfam" id="PF01124">
    <property type="entry name" value="MAPEG"/>
    <property type="match status" value="1"/>
</dbReference>
<dbReference type="Proteomes" id="UP001285263">
    <property type="component" value="Unassembled WGS sequence"/>
</dbReference>
<reference evidence="6 7" key="1">
    <citation type="submission" date="2023-11" db="EMBL/GenBank/DDBJ databases">
        <title>Paucibacter sp. nov., isolated from fresh soil in Korea.</title>
        <authorList>
            <person name="Le N.T.T."/>
        </authorList>
    </citation>
    <scope>NUCLEOTIDE SEQUENCE [LARGE SCALE GENOMIC DNA]</scope>
    <source>
        <strain evidence="6 7">R3-3</strain>
    </source>
</reference>
<feature type="transmembrane region" description="Helical" evidence="5">
    <location>
        <begin position="104"/>
        <end position="128"/>
    </location>
</feature>